<protein>
    <recommendedName>
        <fullName evidence="1">cAMP-dependent protein kinase</fullName>
        <ecNumber evidence="1">2.7.11.11</ecNumber>
    </recommendedName>
</protein>
<proteinExistence type="inferred from homology"/>
<dbReference type="InterPro" id="IPR000961">
    <property type="entry name" value="AGC-kinase_C"/>
</dbReference>
<evidence type="ECO:0000313" key="22">
    <source>
        <dbReference type="Proteomes" id="UP000663870"/>
    </source>
</evidence>
<dbReference type="Proteomes" id="UP000663870">
    <property type="component" value="Unassembled WGS sequence"/>
</dbReference>
<dbReference type="PROSITE" id="PS00107">
    <property type="entry name" value="PROTEIN_KINASE_ATP"/>
    <property type="match status" value="1"/>
</dbReference>
<evidence type="ECO:0000256" key="8">
    <source>
        <dbReference type="ARBA" id="ARBA00047454"/>
    </source>
</evidence>
<gene>
    <name evidence="20" type="ORF">FNK824_LOCUS16159</name>
    <name evidence="21" type="ORF">JBS370_LOCUS27196</name>
    <name evidence="16" type="ORF">JXQ802_LOCUS28528</name>
    <name evidence="17" type="ORF">JXQ802_LOCUS28568</name>
    <name evidence="19" type="ORF">OTI717_LOCUS15280</name>
    <name evidence="13" type="ORF">PYM288_LOCUS12244</name>
    <name evidence="14" type="ORF">RFH988_LOCUS20748</name>
    <name evidence="18" type="ORF">SEV965_LOCUS26597</name>
    <name evidence="15" type="ORF">ZHD862_LOCUS20640</name>
</gene>
<dbReference type="EMBL" id="CAJNOH010000223">
    <property type="protein sequence ID" value="CAF0953359.1"/>
    <property type="molecule type" value="Genomic_DNA"/>
</dbReference>
<evidence type="ECO:0000313" key="16">
    <source>
        <dbReference type="EMBL" id="CAF1281733.1"/>
    </source>
</evidence>
<feature type="domain" description="AGC-kinase C-terminal" evidence="12">
    <location>
        <begin position="307"/>
        <end position="355"/>
    </location>
</feature>
<dbReference type="Proteomes" id="UP000663882">
    <property type="component" value="Unassembled WGS sequence"/>
</dbReference>
<dbReference type="EMBL" id="CAJNOL010001077">
    <property type="protein sequence ID" value="CAF1281733.1"/>
    <property type="molecule type" value="Genomic_DNA"/>
</dbReference>
<dbReference type="Proteomes" id="UP000663864">
    <property type="component" value="Unassembled WGS sequence"/>
</dbReference>
<evidence type="ECO:0000313" key="21">
    <source>
        <dbReference type="EMBL" id="CAF4017339.1"/>
    </source>
</evidence>
<evidence type="ECO:0000256" key="2">
    <source>
        <dbReference type="ARBA" id="ARBA00022527"/>
    </source>
</evidence>
<organism evidence="17 22">
    <name type="scientific">Rotaria sordida</name>
    <dbReference type="NCBI Taxonomy" id="392033"/>
    <lineage>
        <taxon>Eukaryota</taxon>
        <taxon>Metazoa</taxon>
        <taxon>Spiralia</taxon>
        <taxon>Gnathifera</taxon>
        <taxon>Rotifera</taxon>
        <taxon>Eurotatoria</taxon>
        <taxon>Bdelloidea</taxon>
        <taxon>Philodinida</taxon>
        <taxon>Philodinidae</taxon>
        <taxon>Rotaria</taxon>
    </lineage>
</organism>
<sequence>MGNNAASSTTNTTMTNPTQAQIDAQVTAYLERAKEEFDTKYSQPAKQTAKLDDFKLQRTVGTGSFGRVMIVQRNNQSLALKVMEKQTIVKLKQVEHTLSEKRILQAIKFPFLVNLLYSFKDHSHLYIVLEFASGGEMFTHLRSVGKYTEDQTRFYAAQVTLAFEYLHYLNILYRDLKPENILFSADGYLKITDFGFAKVVRDRTYTLCGTPEYIAPEIILSRGYHKSVDYWALGVLMYEMAAGFPPFYADQPIQIYEKIVQGKFKFPSHFSTELKDLVRNLLQTDLTKRYGNLKNGTKDIKYHKWFSTMNWIALFEKRIKPTYVPKSDKDHFEKYDEKPMTHSATELYPAEFDSF</sequence>
<dbReference type="EMBL" id="CAJOAX010001791">
    <property type="protein sequence ID" value="CAF3745578.1"/>
    <property type="molecule type" value="Genomic_DNA"/>
</dbReference>
<dbReference type="PANTHER" id="PTHR24353:SF153">
    <property type="entry name" value="CAMP-DEPENDENT PROTEIN KINASE CATALYTIC SUBUNIT 1"/>
    <property type="match status" value="1"/>
</dbReference>
<evidence type="ECO:0000313" key="17">
    <source>
        <dbReference type="EMBL" id="CAF1282518.1"/>
    </source>
</evidence>
<accession>A0A815CEI9</accession>
<dbReference type="GO" id="GO:0005952">
    <property type="term" value="C:cAMP-dependent protein kinase complex"/>
    <property type="evidence" value="ECO:0007669"/>
    <property type="project" value="TreeGrafter"/>
</dbReference>
<evidence type="ECO:0000256" key="3">
    <source>
        <dbReference type="ARBA" id="ARBA00022679"/>
    </source>
</evidence>
<keyword evidence="6 9" id="KW-0067">ATP-binding</keyword>
<dbReference type="InterPro" id="IPR011009">
    <property type="entry name" value="Kinase-like_dom_sf"/>
</dbReference>
<keyword evidence="5" id="KW-0418">Kinase</keyword>
<feature type="binding site" evidence="9">
    <location>
        <position position="90"/>
    </location>
    <ligand>
        <name>ATP</name>
        <dbReference type="ChEBI" id="CHEBI:30616"/>
    </ligand>
</feature>
<dbReference type="Gene3D" id="1.10.510.10">
    <property type="entry name" value="Transferase(Phosphotransferase) domain 1"/>
    <property type="match status" value="1"/>
</dbReference>
<dbReference type="Proteomes" id="UP000663836">
    <property type="component" value="Unassembled WGS sequence"/>
</dbReference>
<feature type="domain" description="Protein kinase" evidence="11">
    <location>
        <begin position="54"/>
        <end position="306"/>
    </location>
</feature>
<dbReference type="EMBL" id="CAJNOU010002279">
    <property type="protein sequence ID" value="CAF1307101.1"/>
    <property type="molecule type" value="Genomic_DNA"/>
</dbReference>
<evidence type="ECO:0000313" key="14">
    <source>
        <dbReference type="EMBL" id="CAF1128708.1"/>
    </source>
</evidence>
<dbReference type="Proteomes" id="UP000663823">
    <property type="component" value="Unassembled WGS sequence"/>
</dbReference>
<evidence type="ECO:0000256" key="10">
    <source>
        <dbReference type="RuleBase" id="RU000304"/>
    </source>
</evidence>
<keyword evidence="3" id="KW-0808">Transferase</keyword>
<evidence type="ECO:0000313" key="20">
    <source>
        <dbReference type="EMBL" id="CAF3821018.1"/>
    </source>
</evidence>
<dbReference type="Pfam" id="PF00069">
    <property type="entry name" value="Pkinase"/>
    <property type="match status" value="1"/>
</dbReference>
<dbReference type="SUPFAM" id="SSF56112">
    <property type="entry name" value="Protein kinase-like (PK-like)"/>
    <property type="match status" value="1"/>
</dbReference>
<dbReference type="Proteomes" id="UP000663874">
    <property type="component" value="Unassembled WGS sequence"/>
</dbReference>
<evidence type="ECO:0000313" key="18">
    <source>
        <dbReference type="EMBL" id="CAF1307101.1"/>
    </source>
</evidence>
<dbReference type="PROSITE" id="PS51285">
    <property type="entry name" value="AGC_KINASE_CTER"/>
    <property type="match status" value="1"/>
</dbReference>
<comment type="catalytic activity">
    <reaction evidence="7">
        <text>L-threonyl-[protein] + ATP = O-phospho-L-threonyl-[protein] + ADP + H(+)</text>
        <dbReference type="Rhea" id="RHEA:46608"/>
        <dbReference type="Rhea" id="RHEA-COMP:11060"/>
        <dbReference type="Rhea" id="RHEA-COMP:11605"/>
        <dbReference type="ChEBI" id="CHEBI:15378"/>
        <dbReference type="ChEBI" id="CHEBI:30013"/>
        <dbReference type="ChEBI" id="CHEBI:30616"/>
        <dbReference type="ChEBI" id="CHEBI:61977"/>
        <dbReference type="ChEBI" id="CHEBI:456216"/>
        <dbReference type="EC" id="2.7.11.11"/>
    </reaction>
</comment>
<evidence type="ECO:0000256" key="6">
    <source>
        <dbReference type="ARBA" id="ARBA00022840"/>
    </source>
</evidence>
<dbReference type="GO" id="GO:0004691">
    <property type="term" value="F:cAMP-dependent protein kinase activity"/>
    <property type="evidence" value="ECO:0007669"/>
    <property type="project" value="UniProtKB-EC"/>
</dbReference>
<dbReference type="Proteomes" id="UP000663854">
    <property type="component" value="Unassembled WGS sequence"/>
</dbReference>
<evidence type="ECO:0000256" key="9">
    <source>
        <dbReference type="PROSITE-ProRule" id="PRU10141"/>
    </source>
</evidence>
<evidence type="ECO:0000313" key="13">
    <source>
        <dbReference type="EMBL" id="CAF0953359.1"/>
    </source>
</evidence>
<dbReference type="InterPro" id="IPR017441">
    <property type="entry name" value="Protein_kinase_ATP_BS"/>
</dbReference>
<evidence type="ECO:0000256" key="1">
    <source>
        <dbReference type="ARBA" id="ARBA00012444"/>
    </source>
</evidence>
<comment type="similarity">
    <text evidence="10">Belongs to the protein kinase superfamily.</text>
</comment>
<dbReference type="GO" id="GO:0005829">
    <property type="term" value="C:cytosol"/>
    <property type="evidence" value="ECO:0007669"/>
    <property type="project" value="TreeGrafter"/>
</dbReference>
<keyword evidence="2 10" id="KW-0723">Serine/threonine-protein kinase</keyword>
<dbReference type="InterPro" id="IPR000719">
    <property type="entry name" value="Prot_kinase_dom"/>
</dbReference>
<dbReference type="EMBL" id="CAJNOO010001287">
    <property type="protein sequence ID" value="CAF1128708.1"/>
    <property type="molecule type" value="Genomic_DNA"/>
</dbReference>
<reference evidence="17" key="1">
    <citation type="submission" date="2021-02" db="EMBL/GenBank/DDBJ databases">
        <authorList>
            <person name="Nowell W R."/>
        </authorList>
    </citation>
    <scope>NUCLEOTIDE SEQUENCE</scope>
</reference>
<dbReference type="InterPro" id="IPR008271">
    <property type="entry name" value="Ser/Thr_kinase_AS"/>
</dbReference>
<dbReference type="Gene3D" id="3.30.200.20">
    <property type="entry name" value="Phosphorylase Kinase, domain 1"/>
    <property type="match status" value="1"/>
</dbReference>
<name>A0A815CEI9_9BILA</name>
<dbReference type="PANTHER" id="PTHR24353">
    <property type="entry name" value="CYCLIC NUCLEOTIDE-DEPENDENT PROTEIN KINASE"/>
    <property type="match status" value="1"/>
</dbReference>
<dbReference type="SMART" id="SM00220">
    <property type="entry name" value="S_TKc"/>
    <property type="match status" value="1"/>
</dbReference>
<evidence type="ECO:0000313" key="19">
    <source>
        <dbReference type="EMBL" id="CAF3745578.1"/>
    </source>
</evidence>
<evidence type="ECO:0000256" key="7">
    <source>
        <dbReference type="ARBA" id="ARBA00047292"/>
    </source>
</evidence>
<keyword evidence="4 9" id="KW-0547">Nucleotide-binding</keyword>
<dbReference type="AlphaFoldDB" id="A0A815CEI9"/>
<evidence type="ECO:0000256" key="4">
    <source>
        <dbReference type="ARBA" id="ARBA00022741"/>
    </source>
</evidence>
<dbReference type="GO" id="GO:0005524">
    <property type="term" value="F:ATP binding"/>
    <property type="evidence" value="ECO:0007669"/>
    <property type="project" value="UniProtKB-UniRule"/>
</dbReference>
<dbReference type="EC" id="2.7.11.11" evidence="1"/>
<dbReference type="PROSITE" id="PS00108">
    <property type="entry name" value="PROTEIN_KINASE_ST"/>
    <property type="match status" value="1"/>
</dbReference>
<dbReference type="PROSITE" id="PS50011">
    <property type="entry name" value="PROTEIN_KINASE_DOM"/>
    <property type="match status" value="1"/>
</dbReference>
<keyword evidence="22" id="KW-1185">Reference proteome</keyword>
<dbReference type="EMBL" id="CAJNOT010001185">
    <property type="protein sequence ID" value="CAF1160119.1"/>
    <property type="molecule type" value="Genomic_DNA"/>
</dbReference>
<dbReference type="EMBL" id="CAJNOL010001080">
    <property type="protein sequence ID" value="CAF1282518.1"/>
    <property type="molecule type" value="Genomic_DNA"/>
</dbReference>
<dbReference type="Proteomes" id="UP000663889">
    <property type="component" value="Unassembled WGS sequence"/>
</dbReference>
<evidence type="ECO:0000259" key="12">
    <source>
        <dbReference type="PROSITE" id="PS51285"/>
    </source>
</evidence>
<dbReference type="EMBL" id="CAJOBE010002417">
    <property type="protein sequence ID" value="CAF3821018.1"/>
    <property type="molecule type" value="Genomic_DNA"/>
</dbReference>
<dbReference type="GO" id="GO:0005634">
    <property type="term" value="C:nucleus"/>
    <property type="evidence" value="ECO:0007669"/>
    <property type="project" value="TreeGrafter"/>
</dbReference>
<comment type="caution">
    <text evidence="17">The sequence shown here is derived from an EMBL/GenBank/DDBJ whole genome shotgun (WGS) entry which is preliminary data.</text>
</comment>
<dbReference type="FunFam" id="1.10.510.10:FF:000005">
    <property type="entry name" value="cAMP-dependent protein kinase catalytic subunit alpha"/>
    <property type="match status" value="1"/>
</dbReference>
<evidence type="ECO:0000256" key="5">
    <source>
        <dbReference type="ARBA" id="ARBA00022777"/>
    </source>
</evidence>
<evidence type="ECO:0000259" key="11">
    <source>
        <dbReference type="PROSITE" id="PS50011"/>
    </source>
</evidence>
<dbReference type="EMBL" id="CAJOBD010005032">
    <property type="protein sequence ID" value="CAF4017339.1"/>
    <property type="molecule type" value="Genomic_DNA"/>
</dbReference>
<comment type="catalytic activity">
    <reaction evidence="8">
        <text>L-seryl-[protein] + ATP = O-phospho-L-seryl-[protein] + ADP + H(+)</text>
        <dbReference type="Rhea" id="RHEA:17989"/>
        <dbReference type="Rhea" id="RHEA-COMP:9863"/>
        <dbReference type="Rhea" id="RHEA-COMP:11604"/>
        <dbReference type="ChEBI" id="CHEBI:15378"/>
        <dbReference type="ChEBI" id="CHEBI:29999"/>
        <dbReference type="ChEBI" id="CHEBI:30616"/>
        <dbReference type="ChEBI" id="CHEBI:83421"/>
        <dbReference type="ChEBI" id="CHEBI:456216"/>
        <dbReference type="EC" id="2.7.11.11"/>
    </reaction>
</comment>
<dbReference type="OrthoDB" id="63267at2759"/>
<evidence type="ECO:0000313" key="15">
    <source>
        <dbReference type="EMBL" id="CAF1160119.1"/>
    </source>
</evidence>